<evidence type="ECO:0000256" key="1">
    <source>
        <dbReference type="SAM" id="MobiDB-lite"/>
    </source>
</evidence>
<evidence type="ECO:0000313" key="2">
    <source>
        <dbReference type="EMBL" id="OZC11093.1"/>
    </source>
</evidence>
<proteinExistence type="predicted"/>
<gene>
    <name evidence="2" type="ORF">X798_01919</name>
</gene>
<protein>
    <submittedName>
        <fullName evidence="2">Uncharacterized protein</fullName>
    </submittedName>
</protein>
<dbReference type="AlphaFoldDB" id="A0A238C0V7"/>
<reference evidence="2 3" key="1">
    <citation type="submission" date="2015-12" db="EMBL/GenBank/DDBJ databases">
        <title>Draft genome of the nematode, Onchocerca flexuosa.</title>
        <authorList>
            <person name="Mitreva M."/>
        </authorList>
    </citation>
    <scope>NUCLEOTIDE SEQUENCE [LARGE SCALE GENOMIC DNA]</scope>
    <source>
        <strain evidence="2">Red Deer</strain>
    </source>
</reference>
<keyword evidence="3" id="KW-1185">Reference proteome</keyword>
<evidence type="ECO:0000313" key="3">
    <source>
        <dbReference type="Proteomes" id="UP000242913"/>
    </source>
</evidence>
<feature type="region of interest" description="Disordered" evidence="1">
    <location>
        <begin position="54"/>
        <end position="74"/>
    </location>
</feature>
<accession>A0A238C0V7</accession>
<dbReference type="EMBL" id="KZ269982">
    <property type="protein sequence ID" value="OZC11093.1"/>
    <property type="molecule type" value="Genomic_DNA"/>
</dbReference>
<name>A0A238C0V7_9BILA</name>
<dbReference type="Proteomes" id="UP000242913">
    <property type="component" value="Unassembled WGS sequence"/>
</dbReference>
<organism evidence="2 3">
    <name type="scientific">Onchocerca flexuosa</name>
    <dbReference type="NCBI Taxonomy" id="387005"/>
    <lineage>
        <taxon>Eukaryota</taxon>
        <taxon>Metazoa</taxon>
        <taxon>Ecdysozoa</taxon>
        <taxon>Nematoda</taxon>
        <taxon>Chromadorea</taxon>
        <taxon>Rhabditida</taxon>
        <taxon>Spirurina</taxon>
        <taxon>Spiruromorpha</taxon>
        <taxon>Filarioidea</taxon>
        <taxon>Onchocercidae</taxon>
        <taxon>Onchocerca</taxon>
    </lineage>
</organism>
<feature type="compositionally biased region" description="Basic and acidic residues" evidence="1">
    <location>
        <begin position="54"/>
        <end position="65"/>
    </location>
</feature>
<sequence length="74" mass="8725">MIRNKRSRSYRSGKTDIANAFQKKGKSTLFMILFLEKQPLRHTLLANAIFEQQEEHNEKVEETGKPKNHLIRKT</sequence>